<dbReference type="Pfam" id="PF13407">
    <property type="entry name" value="Peripla_BP_4"/>
    <property type="match status" value="1"/>
</dbReference>
<comment type="subcellular location">
    <subcellularLocation>
        <location evidence="1">Cell envelope</location>
    </subcellularLocation>
</comment>
<dbReference type="CDD" id="cd06322">
    <property type="entry name" value="PBP1_ABC_sugar_binding-like"/>
    <property type="match status" value="1"/>
</dbReference>
<dbReference type="SUPFAM" id="SSF53822">
    <property type="entry name" value="Periplasmic binding protein-like I"/>
    <property type="match status" value="1"/>
</dbReference>
<keyword evidence="3 4" id="KW-0732">Signal</keyword>
<evidence type="ECO:0000256" key="4">
    <source>
        <dbReference type="SAM" id="SignalP"/>
    </source>
</evidence>
<sequence>MFSFKGLKIAALAGLALGALSLPATAKDVIGASLLTQSHPFYIDLGEAMKKEAEKQGVTLDISIANQDLNKQLADIEDFITKKVDVIVLSPVDSDGVRNIIRKAEKANIKVITVDIPANGVKVASHIGTDNYAGGVKAGEMMAKLTDGKGEIAVINYPTVQSVVDRVKGFSKALEAHKDMKIVANQAGITRAEALATAENILKANPKIVGIFGFGDDAALAAAAAVKAAKLENQVKVIGFDGMKEARDAVDSDPVFAAVVRQYPDKMGQTAVQSAVKIMKGETVPELQPIVPGMYVRGGDVKE</sequence>
<evidence type="ECO:0000313" key="6">
    <source>
        <dbReference type="EMBL" id="MEN3929465.1"/>
    </source>
</evidence>
<feature type="signal peptide" evidence="4">
    <location>
        <begin position="1"/>
        <end position="26"/>
    </location>
</feature>
<evidence type="ECO:0000313" key="7">
    <source>
        <dbReference type="Proteomes" id="UP001418637"/>
    </source>
</evidence>
<feature type="domain" description="Periplasmic binding protein" evidence="5">
    <location>
        <begin position="31"/>
        <end position="282"/>
    </location>
</feature>
<comment type="caution">
    <text evidence="6">The sequence shown here is derived from an EMBL/GenBank/DDBJ whole genome shotgun (WGS) entry which is preliminary data.</text>
</comment>
<protein>
    <submittedName>
        <fullName evidence="6">Substrate-binding domain-containing protein</fullName>
    </submittedName>
</protein>
<feature type="chain" id="PRO_5046002934" evidence="4">
    <location>
        <begin position="27"/>
        <end position="303"/>
    </location>
</feature>
<dbReference type="Gene3D" id="3.40.50.2300">
    <property type="match status" value="2"/>
</dbReference>
<dbReference type="InterPro" id="IPR025997">
    <property type="entry name" value="SBP_2_dom"/>
</dbReference>
<evidence type="ECO:0000259" key="5">
    <source>
        <dbReference type="Pfam" id="PF13407"/>
    </source>
</evidence>
<keyword evidence="7" id="KW-1185">Reference proteome</keyword>
<gene>
    <name evidence="6" type="ORF">WJT86_00145</name>
</gene>
<dbReference type="EMBL" id="JBBYXI010000001">
    <property type="protein sequence ID" value="MEN3929465.1"/>
    <property type="molecule type" value="Genomic_DNA"/>
</dbReference>
<evidence type="ECO:0000256" key="3">
    <source>
        <dbReference type="ARBA" id="ARBA00022729"/>
    </source>
</evidence>
<comment type="similarity">
    <text evidence="2">Belongs to the bacterial solute-binding protein 2 family.</text>
</comment>
<dbReference type="PANTHER" id="PTHR46847">
    <property type="entry name" value="D-ALLOSE-BINDING PERIPLASMIC PROTEIN-RELATED"/>
    <property type="match status" value="1"/>
</dbReference>
<dbReference type="InterPro" id="IPR028082">
    <property type="entry name" value="Peripla_BP_I"/>
</dbReference>
<organism evidence="6 7">
    <name type="scientific">Hohaiivirga grylli</name>
    <dbReference type="NCBI Taxonomy" id="3133970"/>
    <lineage>
        <taxon>Bacteria</taxon>
        <taxon>Pseudomonadati</taxon>
        <taxon>Pseudomonadota</taxon>
        <taxon>Alphaproteobacteria</taxon>
        <taxon>Hyphomicrobiales</taxon>
        <taxon>Methylobacteriaceae</taxon>
        <taxon>Hohaiivirga</taxon>
    </lineage>
</organism>
<proteinExistence type="inferred from homology"/>
<accession>A0ABV0BIV2</accession>
<dbReference type="RefSeq" id="WP_346335465.1">
    <property type="nucleotide sequence ID" value="NZ_JBBYXI010000001.1"/>
</dbReference>
<name>A0ABV0BIV2_9HYPH</name>
<dbReference type="Proteomes" id="UP001418637">
    <property type="component" value="Unassembled WGS sequence"/>
</dbReference>
<reference evidence="6 7" key="1">
    <citation type="submission" date="2024-04" db="EMBL/GenBank/DDBJ databases">
        <title>A novel species isolated from cricket.</title>
        <authorList>
            <person name="Wang H.-C."/>
        </authorList>
    </citation>
    <scope>NUCLEOTIDE SEQUENCE [LARGE SCALE GENOMIC DNA]</scope>
    <source>
        <strain evidence="6 7">WL0021</strain>
    </source>
</reference>
<dbReference type="PANTHER" id="PTHR46847:SF1">
    <property type="entry name" value="D-ALLOSE-BINDING PERIPLASMIC PROTEIN-RELATED"/>
    <property type="match status" value="1"/>
</dbReference>
<evidence type="ECO:0000256" key="1">
    <source>
        <dbReference type="ARBA" id="ARBA00004196"/>
    </source>
</evidence>
<evidence type="ECO:0000256" key="2">
    <source>
        <dbReference type="ARBA" id="ARBA00007639"/>
    </source>
</evidence>